<name>A0ACC1APN3_9ROSI</name>
<evidence type="ECO:0000313" key="2">
    <source>
        <dbReference type="Proteomes" id="UP001164250"/>
    </source>
</evidence>
<dbReference type="Proteomes" id="UP001164250">
    <property type="component" value="Chromosome 9"/>
</dbReference>
<comment type="caution">
    <text evidence="1">The sequence shown here is derived from an EMBL/GenBank/DDBJ whole genome shotgun (WGS) entry which is preliminary data.</text>
</comment>
<organism evidence="1 2">
    <name type="scientific">Pistacia atlantica</name>
    <dbReference type="NCBI Taxonomy" id="434234"/>
    <lineage>
        <taxon>Eukaryota</taxon>
        <taxon>Viridiplantae</taxon>
        <taxon>Streptophyta</taxon>
        <taxon>Embryophyta</taxon>
        <taxon>Tracheophyta</taxon>
        <taxon>Spermatophyta</taxon>
        <taxon>Magnoliopsida</taxon>
        <taxon>eudicotyledons</taxon>
        <taxon>Gunneridae</taxon>
        <taxon>Pentapetalae</taxon>
        <taxon>rosids</taxon>
        <taxon>malvids</taxon>
        <taxon>Sapindales</taxon>
        <taxon>Anacardiaceae</taxon>
        <taxon>Pistacia</taxon>
    </lineage>
</organism>
<protein>
    <submittedName>
        <fullName evidence="1">Uncharacterized protein</fullName>
    </submittedName>
</protein>
<accession>A0ACC1APN3</accession>
<sequence length="258" mass="26938">MISSQHTVDTKAFIPKMNTQAIFCFILALLVSGAHSRTITITNKCAYTIWPGTLTGSGAQLSTTGFSLAPKATKALTVPSPWSGRFWARTLCSTDSTGKFICATADCGSGQVTCNGKGAVPPATLVEFTIAANNGQDSYDISLVDGFNVPVSVTPTGGSGSKCTKASCTGNVNAVCPSQLQVKGSGGSVIACKSACEEFKQPQYCCTGAYDNANTCKPTNYSMIFKKQCPDAYSYAYDDPTSLLSCTGGANYVITFCP</sequence>
<keyword evidence="2" id="KW-1185">Reference proteome</keyword>
<proteinExistence type="predicted"/>
<gene>
    <name evidence="1" type="ORF">Patl1_32251</name>
</gene>
<reference evidence="2" key="1">
    <citation type="journal article" date="2023" name="G3 (Bethesda)">
        <title>Genome assembly and association tests identify interacting loci associated with vigor, precocity, and sex in interspecific pistachio rootstocks.</title>
        <authorList>
            <person name="Palmer W."/>
            <person name="Jacygrad E."/>
            <person name="Sagayaradj S."/>
            <person name="Cavanaugh K."/>
            <person name="Han R."/>
            <person name="Bertier L."/>
            <person name="Beede B."/>
            <person name="Kafkas S."/>
            <person name="Golino D."/>
            <person name="Preece J."/>
            <person name="Michelmore R."/>
        </authorList>
    </citation>
    <scope>NUCLEOTIDE SEQUENCE [LARGE SCALE GENOMIC DNA]</scope>
</reference>
<evidence type="ECO:0000313" key="1">
    <source>
        <dbReference type="EMBL" id="KAJ0088660.1"/>
    </source>
</evidence>
<dbReference type="EMBL" id="CM047905">
    <property type="protein sequence ID" value="KAJ0088660.1"/>
    <property type="molecule type" value="Genomic_DNA"/>
</dbReference>